<accession>A0A0H5DQX4</accession>
<protein>
    <submittedName>
        <fullName evidence="2">Putative secreted protein</fullName>
    </submittedName>
</protein>
<evidence type="ECO:0000256" key="1">
    <source>
        <dbReference type="SAM" id="SignalP"/>
    </source>
</evidence>
<keyword evidence="3" id="KW-1185">Reference proteome</keyword>
<dbReference type="Proteomes" id="UP000220251">
    <property type="component" value="Unassembled WGS sequence"/>
</dbReference>
<dbReference type="PROSITE" id="PS51257">
    <property type="entry name" value="PROKAR_LIPOPROTEIN"/>
    <property type="match status" value="1"/>
</dbReference>
<dbReference type="AlphaFoldDB" id="A0A0H5DQX4"/>
<evidence type="ECO:0000313" key="2">
    <source>
        <dbReference type="EMBL" id="CRX38014.1"/>
    </source>
</evidence>
<dbReference type="RefSeq" id="WP_098037871.1">
    <property type="nucleotide sequence ID" value="NZ_CWGJ01000011.1"/>
</dbReference>
<proteinExistence type="predicted"/>
<evidence type="ECO:0000313" key="3">
    <source>
        <dbReference type="Proteomes" id="UP000220251"/>
    </source>
</evidence>
<reference evidence="3" key="1">
    <citation type="submission" date="2015-06" db="EMBL/GenBank/DDBJ databases">
        <authorList>
            <person name="Bertelli C."/>
        </authorList>
    </citation>
    <scope>NUCLEOTIDE SEQUENCE [LARGE SCALE GENOMIC DNA]</scope>
    <source>
        <strain evidence="3">CRIB-30</strain>
    </source>
</reference>
<feature type="signal peptide" evidence="1">
    <location>
        <begin position="1"/>
        <end position="20"/>
    </location>
</feature>
<name>A0A0H5DQX4_9BACT</name>
<organism evidence="2 3">
    <name type="scientific">Estrella lausannensis</name>
    <dbReference type="NCBI Taxonomy" id="483423"/>
    <lineage>
        <taxon>Bacteria</taxon>
        <taxon>Pseudomonadati</taxon>
        <taxon>Chlamydiota</taxon>
        <taxon>Chlamydiia</taxon>
        <taxon>Parachlamydiales</taxon>
        <taxon>Candidatus Criblamydiaceae</taxon>
        <taxon>Estrella</taxon>
    </lineage>
</organism>
<gene>
    <name evidence="2" type="ORF">ELAC_0662</name>
</gene>
<keyword evidence="1" id="KW-0732">Signal</keyword>
<sequence>MKRAVYALFFFLLIFSGCCTKNVAWQFDSFCERTCNGFKKIRYVDANICKNLEVDFILSSEGLRMYISILSIPLRSSPGAPQTTECKLHYGDGAEDTIQLSRLEGGQRFLVPDDAMHTVIDRLWAGDSVVIKLGRYEGILVSDNFRAVYQELLNKSSCSVKVHWSSFSLR</sequence>
<dbReference type="EMBL" id="CWGJ01000011">
    <property type="protein sequence ID" value="CRX38014.1"/>
    <property type="molecule type" value="Genomic_DNA"/>
</dbReference>
<feature type="chain" id="PRO_5005217812" evidence="1">
    <location>
        <begin position="21"/>
        <end position="170"/>
    </location>
</feature>